<organism evidence="7 8">
    <name type="scientific">Streptosporangium carneum</name>
    <dbReference type="NCBI Taxonomy" id="47481"/>
    <lineage>
        <taxon>Bacteria</taxon>
        <taxon>Bacillati</taxon>
        <taxon>Actinomycetota</taxon>
        <taxon>Actinomycetes</taxon>
        <taxon>Streptosporangiales</taxon>
        <taxon>Streptosporangiaceae</taxon>
        <taxon>Streptosporangium</taxon>
    </lineage>
</organism>
<name>A0A9W6MFW6_9ACTN</name>
<dbReference type="InterPro" id="IPR016166">
    <property type="entry name" value="FAD-bd_PCMH"/>
</dbReference>
<dbReference type="RefSeq" id="WP_271220642.1">
    <property type="nucleotide sequence ID" value="NZ_BAAAVD010000004.1"/>
</dbReference>
<dbReference type="InterPro" id="IPR050416">
    <property type="entry name" value="FAD-linked_Oxidoreductase"/>
</dbReference>
<accession>A0A9W6MFW6</accession>
<dbReference type="SUPFAM" id="SSF56176">
    <property type="entry name" value="FAD-binding/transporter-associated domain-like"/>
    <property type="match status" value="1"/>
</dbReference>
<keyword evidence="5" id="KW-0560">Oxidoreductase</keyword>
<dbReference type="PANTHER" id="PTHR42973:SF39">
    <property type="entry name" value="FAD-BINDING PCMH-TYPE DOMAIN-CONTAINING PROTEIN"/>
    <property type="match status" value="1"/>
</dbReference>
<dbReference type="PROSITE" id="PS51387">
    <property type="entry name" value="FAD_PCMH"/>
    <property type="match status" value="1"/>
</dbReference>
<dbReference type="Pfam" id="PF08031">
    <property type="entry name" value="BBE"/>
    <property type="match status" value="1"/>
</dbReference>
<keyword evidence="3" id="KW-0285">Flavoprotein</keyword>
<evidence type="ECO:0000259" key="6">
    <source>
        <dbReference type="PROSITE" id="PS51387"/>
    </source>
</evidence>
<reference evidence="7" key="1">
    <citation type="journal article" date="2014" name="Int. J. Syst. Evol. Microbiol.">
        <title>Complete genome sequence of Corynebacterium casei LMG S-19264T (=DSM 44701T), isolated from a smear-ripened cheese.</title>
        <authorList>
            <consortium name="US DOE Joint Genome Institute (JGI-PGF)"/>
            <person name="Walter F."/>
            <person name="Albersmeier A."/>
            <person name="Kalinowski J."/>
            <person name="Ruckert C."/>
        </authorList>
    </citation>
    <scope>NUCLEOTIDE SEQUENCE</scope>
    <source>
        <strain evidence="7">VKM Ac-2007</strain>
    </source>
</reference>
<dbReference type="GO" id="GO:0071949">
    <property type="term" value="F:FAD binding"/>
    <property type="evidence" value="ECO:0007669"/>
    <property type="project" value="InterPro"/>
</dbReference>
<feature type="domain" description="FAD-binding PCMH-type" evidence="6">
    <location>
        <begin position="47"/>
        <end position="226"/>
    </location>
</feature>
<dbReference type="Gene3D" id="3.30.465.10">
    <property type="match status" value="1"/>
</dbReference>
<dbReference type="Gene3D" id="3.40.462.20">
    <property type="match status" value="1"/>
</dbReference>
<comment type="caution">
    <text evidence="7">The sequence shown here is derived from an EMBL/GenBank/DDBJ whole genome shotgun (WGS) entry which is preliminary data.</text>
</comment>
<evidence type="ECO:0000256" key="1">
    <source>
        <dbReference type="ARBA" id="ARBA00001974"/>
    </source>
</evidence>
<dbReference type="Proteomes" id="UP001143474">
    <property type="component" value="Unassembled WGS sequence"/>
</dbReference>
<reference evidence="7" key="2">
    <citation type="submission" date="2023-01" db="EMBL/GenBank/DDBJ databases">
        <authorList>
            <person name="Sun Q."/>
            <person name="Evtushenko L."/>
        </authorList>
    </citation>
    <scope>NUCLEOTIDE SEQUENCE</scope>
    <source>
        <strain evidence="7">VKM Ac-2007</strain>
    </source>
</reference>
<proteinExistence type="inferred from homology"/>
<comment type="similarity">
    <text evidence="2">Belongs to the oxygen-dependent FAD-linked oxidoreductase family.</text>
</comment>
<dbReference type="AlphaFoldDB" id="A0A9W6MFW6"/>
<dbReference type="InterPro" id="IPR036318">
    <property type="entry name" value="FAD-bd_PCMH-like_sf"/>
</dbReference>
<dbReference type="PANTHER" id="PTHR42973">
    <property type="entry name" value="BINDING OXIDOREDUCTASE, PUTATIVE (AFU_ORTHOLOGUE AFUA_1G17690)-RELATED"/>
    <property type="match status" value="1"/>
</dbReference>
<protein>
    <submittedName>
        <fullName evidence="7">FAD-linked oxidase</fullName>
    </submittedName>
</protein>
<dbReference type="GO" id="GO:0016491">
    <property type="term" value="F:oxidoreductase activity"/>
    <property type="evidence" value="ECO:0007669"/>
    <property type="project" value="UniProtKB-KW"/>
</dbReference>
<evidence type="ECO:0000256" key="4">
    <source>
        <dbReference type="ARBA" id="ARBA00022827"/>
    </source>
</evidence>
<dbReference type="InterPro" id="IPR006094">
    <property type="entry name" value="Oxid_FAD_bind_N"/>
</dbReference>
<evidence type="ECO:0000256" key="5">
    <source>
        <dbReference type="ARBA" id="ARBA00023002"/>
    </source>
</evidence>
<evidence type="ECO:0000313" key="8">
    <source>
        <dbReference type="Proteomes" id="UP001143474"/>
    </source>
</evidence>
<gene>
    <name evidence="7" type="ORF">GCM10017600_57220</name>
</gene>
<sequence length="518" mass="57231">MTDTEQRGFPAGAEEIAGSRIPPFGLATIPAGDPRYESMRRGTNHRFAARPDYVQVATTTEQVVEAVGTAVAAGRRITVRSGGHCFEGFSASEGGVLLDMSEMTRVYYDERRRAFAIEPGATLGHVYRVLFKGWNVTIPAGECPEVGVGGHFAGGGYGPLSRSRGAVVDYLYAVEVVVVDQAGKARAVVATREPDDPHRDLWWAHTGGGGGNFGIVTRYWVRSPGATSDDPAELLPRAPRMWRSGMVLWPWESTTEKDFTRLLRNVGDWFERNSAPDSPYAKISGYFYGTHRSGGILSVGSMVDDDVPDAEKLVNAYFDAVSEGVDAEPVRIQTVKPWLYFAAYPNWGDPGTPDTRRIKIKAAYLRRGYTDEQITTAYRHLTSEGYNPSQLILIGYGGQVNTVAPEATATPQRDSILKAAYMAVWGNEADDDASIARLREFYRDVYASTGGVPAPNEFNDGSYINYPDVDLADPAWNTSGVPWHTLYYKENYPRLQEVKRRYDPRDEFHHGLSIQLPS</sequence>
<evidence type="ECO:0000256" key="3">
    <source>
        <dbReference type="ARBA" id="ARBA00022630"/>
    </source>
</evidence>
<dbReference type="InterPro" id="IPR016169">
    <property type="entry name" value="FAD-bd_PCMH_sub2"/>
</dbReference>
<dbReference type="EMBL" id="BSEV01000015">
    <property type="protein sequence ID" value="GLK12313.1"/>
    <property type="molecule type" value="Genomic_DNA"/>
</dbReference>
<dbReference type="InterPro" id="IPR012951">
    <property type="entry name" value="BBE"/>
</dbReference>
<evidence type="ECO:0000313" key="7">
    <source>
        <dbReference type="EMBL" id="GLK12313.1"/>
    </source>
</evidence>
<keyword evidence="8" id="KW-1185">Reference proteome</keyword>
<dbReference type="Pfam" id="PF01565">
    <property type="entry name" value="FAD_binding_4"/>
    <property type="match status" value="1"/>
</dbReference>
<comment type="cofactor">
    <cofactor evidence="1">
        <name>FAD</name>
        <dbReference type="ChEBI" id="CHEBI:57692"/>
    </cofactor>
</comment>
<evidence type="ECO:0000256" key="2">
    <source>
        <dbReference type="ARBA" id="ARBA00005466"/>
    </source>
</evidence>
<keyword evidence="4" id="KW-0274">FAD</keyword>